<dbReference type="Pfam" id="PF01535">
    <property type="entry name" value="PPR"/>
    <property type="match status" value="1"/>
</dbReference>
<feature type="region of interest" description="Disordered" evidence="7">
    <location>
        <begin position="80"/>
        <end position="116"/>
    </location>
</feature>
<sequence length="1056" mass="115457">MASRKTRLTDSGVQRRPKQCDLMLQPGTCLFASNGSLHSQDYEAAMACLLEGMRYTEPMELLQLLRGVLAEVIKKEEAAAESAKESRAKRGSGFSSKQADSEASAQEKDPKEAATRRWRRTLRAVFNAEAAIAMLGDLQQMYKSEEFERAARGLNIRWRGTGKLYAEKMADIEELCLKECRLGSKPSGPNTPQVVAREDMPRRRRSGATVAVAATQVTSGLSPTADDEERSMRTQVFEKTKMCKFHILGACTKGSSCRFAHSQSELQCLPDLACTKLCKTLIATGGCDNPDCRYAHSQEELRPLPFPDVETEKEMRHFELPLAAGEVRPGVRRSSSALSMSALQKDKAYQTFMQIGQAAQAHAAEARRLHAAAAEIQAAHLADDAPYYMNQTGLDTMSMHGQEECGPRDCMDCAWAENATQSTNAESPQSLSLRLHAWRRKPRRAIRALGAGWVDACKTLQALLQGDVQTNVFHFNAVLGAVGRTQRWPRALQMLCSMLHAKSADLVSLNTVIHAGEKKQWQMAHSLLCLLQDLGGVPNTISYNSCISACYGVAWPCALHLVDSMISCTATLDVITYNSVGRVCGIGDWKRSAAFLQKLTSKVVLPDAISYNTVANSLEDGRWSRALANLPRMRRAALRPSSVSFGTLMKLCEDWELAFGTLAVMRSAAVPLTIVVSGSAIAACFKHALWTAALQQLATPGRRDASEVVCYNAAMTVCGQSQKWRAGLRLFQRMGECRQKETAVTKSAFFLVAGERLGRWRQALDKGLRRMKGTTALAPRIIACSSVLGACEDSERWAEALDVLRGMKTDGLSPNVFSYSSAISALEKRARWVLSLHLLDRMEDQGVAPNEVSYSGAVGACEKAASGRDLQAELPERFLPLDLGQLLGVQGSLGPQPKPLRSVASAAGRLCSLAGQDTEEMQPEVVPLAPLSRPRADEPVQINLHSLRSLSGNNLVGMAEDTDNDGLGLPAESRPWMHSRNPSRDLVSFQESPAPVGMPRMVPSQVIPGPTKINIPKDVDVTSAEEFWHRREGPRGVSDIFSLEQLVQDHAVTSVS</sequence>
<keyword evidence="3 6" id="KW-0863">Zinc-finger</keyword>
<dbReference type="AlphaFoldDB" id="A0A1Q9EH83"/>
<feature type="repeat" description="PPR" evidence="5">
    <location>
        <begin position="815"/>
        <end position="849"/>
    </location>
</feature>
<dbReference type="EMBL" id="LSRX01000152">
    <property type="protein sequence ID" value="OLQ06790.1"/>
    <property type="molecule type" value="Genomic_DNA"/>
</dbReference>
<evidence type="ECO:0000256" key="1">
    <source>
        <dbReference type="ARBA" id="ARBA00022723"/>
    </source>
</evidence>
<comment type="caution">
    <text evidence="9">The sequence shown here is derived from an EMBL/GenBank/DDBJ whole genome shotgun (WGS) entry which is preliminary data.</text>
</comment>
<keyword evidence="1 6" id="KW-0479">Metal-binding</keyword>
<evidence type="ECO:0000313" key="10">
    <source>
        <dbReference type="Proteomes" id="UP000186817"/>
    </source>
</evidence>
<gene>
    <name evidence="9" type="ORF">AK812_SmicGene9864</name>
</gene>
<dbReference type="InterPro" id="IPR011990">
    <property type="entry name" value="TPR-like_helical_dom_sf"/>
</dbReference>
<feature type="repeat" description="PPR" evidence="5">
    <location>
        <begin position="780"/>
        <end position="814"/>
    </location>
</feature>
<feature type="zinc finger region" description="C3H1-type" evidence="6">
    <location>
        <begin position="237"/>
        <end position="264"/>
    </location>
</feature>
<evidence type="ECO:0000256" key="3">
    <source>
        <dbReference type="ARBA" id="ARBA00022771"/>
    </source>
</evidence>
<evidence type="ECO:0000256" key="4">
    <source>
        <dbReference type="ARBA" id="ARBA00022833"/>
    </source>
</evidence>
<evidence type="ECO:0000259" key="8">
    <source>
        <dbReference type="PROSITE" id="PS50103"/>
    </source>
</evidence>
<dbReference type="PROSITE" id="PS51375">
    <property type="entry name" value="PPR"/>
    <property type="match status" value="2"/>
</dbReference>
<feature type="compositionally biased region" description="Basic and acidic residues" evidence="7">
    <location>
        <begin position="105"/>
        <end position="115"/>
    </location>
</feature>
<feature type="compositionally biased region" description="Polar residues" evidence="7">
    <location>
        <begin position="93"/>
        <end position="104"/>
    </location>
</feature>
<evidence type="ECO:0000256" key="2">
    <source>
        <dbReference type="ARBA" id="ARBA00022737"/>
    </source>
</evidence>
<protein>
    <submittedName>
        <fullName evidence="9">Pentatricopeptide repeat-containing protein, chloroplastic</fullName>
    </submittedName>
</protein>
<feature type="domain" description="C3H1-type" evidence="8">
    <location>
        <begin position="237"/>
        <end position="264"/>
    </location>
</feature>
<name>A0A1Q9EH83_SYMMI</name>
<accession>A0A1Q9EH83</accession>
<dbReference type="InterPro" id="IPR002885">
    <property type="entry name" value="PPR_rpt"/>
</dbReference>
<dbReference type="PANTHER" id="PTHR47447:SF17">
    <property type="entry name" value="OS12G0638900 PROTEIN"/>
    <property type="match status" value="1"/>
</dbReference>
<dbReference type="PROSITE" id="PS50103">
    <property type="entry name" value="ZF_C3H1"/>
    <property type="match status" value="1"/>
</dbReference>
<evidence type="ECO:0000313" key="9">
    <source>
        <dbReference type="EMBL" id="OLQ06790.1"/>
    </source>
</evidence>
<dbReference type="InterPro" id="IPR036855">
    <property type="entry name" value="Znf_CCCH_sf"/>
</dbReference>
<proteinExistence type="predicted"/>
<keyword evidence="4 6" id="KW-0862">Zinc</keyword>
<evidence type="ECO:0000256" key="7">
    <source>
        <dbReference type="SAM" id="MobiDB-lite"/>
    </source>
</evidence>
<dbReference type="GO" id="GO:0008270">
    <property type="term" value="F:zinc ion binding"/>
    <property type="evidence" value="ECO:0007669"/>
    <property type="project" value="UniProtKB-KW"/>
</dbReference>
<dbReference type="Gene3D" id="1.25.40.10">
    <property type="entry name" value="Tetratricopeptide repeat domain"/>
    <property type="match status" value="3"/>
</dbReference>
<dbReference type="SUPFAM" id="SSF90229">
    <property type="entry name" value="CCCH zinc finger"/>
    <property type="match status" value="1"/>
</dbReference>
<dbReference type="OrthoDB" id="410307at2759"/>
<keyword evidence="2" id="KW-0677">Repeat</keyword>
<organism evidence="9 10">
    <name type="scientific">Symbiodinium microadriaticum</name>
    <name type="common">Dinoflagellate</name>
    <name type="synonym">Zooxanthella microadriatica</name>
    <dbReference type="NCBI Taxonomy" id="2951"/>
    <lineage>
        <taxon>Eukaryota</taxon>
        <taxon>Sar</taxon>
        <taxon>Alveolata</taxon>
        <taxon>Dinophyceae</taxon>
        <taxon>Suessiales</taxon>
        <taxon>Symbiodiniaceae</taxon>
        <taxon>Symbiodinium</taxon>
    </lineage>
</organism>
<dbReference type="Proteomes" id="UP000186817">
    <property type="component" value="Unassembled WGS sequence"/>
</dbReference>
<evidence type="ECO:0000256" key="5">
    <source>
        <dbReference type="PROSITE-ProRule" id="PRU00708"/>
    </source>
</evidence>
<evidence type="ECO:0000256" key="6">
    <source>
        <dbReference type="PROSITE-ProRule" id="PRU00723"/>
    </source>
</evidence>
<keyword evidence="10" id="KW-1185">Reference proteome</keyword>
<dbReference type="PANTHER" id="PTHR47447">
    <property type="entry name" value="OS03G0856100 PROTEIN"/>
    <property type="match status" value="1"/>
</dbReference>
<dbReference type="Pfam" id="PF00642">
    <property type="entry name" value="zf-CCCH"/>
    <property type="match status" value="1"/>
</dbReference>
<dbReference type="SMART" id="SM00356">
    <property type="entry name" value="ZnF_C3H1"/>
    <property type="match status" value="2"/>
</dbReference>
<dbReference type="Pfam" id="PF13812">
    <property type="entry name" value="PPR_3"/>
    <property type="match status" value="1"/>
</dbReference>
<reference evidence="9 10" key="1">
    <citation type="submission" date="2016-02" db="EMBL/GenBank/DDBJ databases">
        <title>Genome analysis of coral dinoflagellate symbionts highlights evolutionary adaptations to a symbiotic lifestyle.</title>
        <authorList>
            <person name="Aranda M."/>
            <person name="Li Y."/>
            <person name="Liew Y.J."/>
            <person name="Baumgarten S."/>
            <person name="Simakov O."/>
            <person name="Wilson M."/>
            <person name="Piel J."/>
            <person name="Ashoor H."/>
            <person name="Bougouffa S."/>
            <person name="Bajic V.B."/>
            <person name="Ryu T."/>
            <person name="Ravasi T."/>
            <person name="Bayer T."/>
            <person name="Micklem G."/>
            <person name="Kim H."/>
            <person name="Bhak J."/>
            <person name="Lajeunesse T.C."/>
            <person name="Voolstra C.R."/>
        </authorList>
    </citation>
    <scope>NUCLEOTIDE SEQUENCE [LARGE SCALE GENOMIC DNA]</scope>
    <source>
        <strain evidence="9 10">CCMP2467</strain>
    </source>
</reference>
<dbReference type="Gene3D" id="4.10.1000.10">
    <property type="entry name" value="Zinc finger, CCCH-type"/>
    <property type="match status" value="2"/>
</dbReference>
<dbReference type="InterPro" id="IPR000571">
    <property type="entry name" value="Znf_CCCH"/>
</dbReference>